<keyword evidence="1" id="KW-0808">Transferase</keyword>
<dbReference type="PANTHER" id="PTHR22603:SF66">
    <property type="entry name" value="ETHANOLAMINE KINASE"/>
    <property type="match status" value="1"/>
</dbReference>
<dbReference type="SUPFAM" id="SSF56112">
    <property type="entry name" value="Protein kinase-like (PK-like)"/>
    <property type="match status" value="1"/>
</dbReference>
<dbReference type="AlphaFoldDB" id="A0A370GJ27"/>
<evidence type="ECO:0000313" key="2">
    <source>
        <dbReference type="Proteomes" id="UP000254720"/>
    </source>
</evidence>
<dbReference type="Proteomes" id="UP000254720">
    <property type="component" value="Unassembled WGS sequence"/>
</dbReference>
<dbReference type="RefSeq" id="WP_114834404.1">
    <property type="nucleotide sequence ID" value="NZ_LR699114.1"/>
</dbReference>
<evidence type="ECO:0000313" key="1">
    <source>
        <dbReference type="EMBL" id="RDI43370.1"/>
    </source>
</evidence>
<dbReference type="CDD" id="cd05151">
    <property type="entry name" value="ChoK-like"/>
    <property type="match status" value="1"/>
</dbReference>
<keyword evidence="2" id="KW-1185">Reference proteome</keyword>
<dbReference type="Gene3D" id="3.90.1200.10">
    <property type="match status" value="1"/>
</dbReference>
<comment type="caution">
    <text evidence="1">The sequence shown here is derived from an EMBL/GenBank/DDBJ whole genome shotgun (WGS) entry which is preliminary data.</text>
</comment>
<dbReference type="GO" id="GO:0005737">
    <property type="term" value="C:cytoplasm"/>
    <property type="evidence" value="ECO:0007669"/>
    <property type="project" value="TreeGrafter"/>
</dbReference>
<proteinExistence type="predicted"/>
<name>A0A370GJ27_9COXI</name>
<keyword evidence="1" id="KW-0418">Kinase</keyword>
<dbReference type="GO" id="GO:0006646">
    <property type="term" value="P:phosphatidylethanolamine biosynthetic process"/>
    <property type="evidence" value="ECO:0007669"/>
    <property type="project" value="TreeGrafter"/>
</dbReference>
<sequence>MKTRNAKVPDISNIPSGANKEKILEKAELLNKLSIFNNTPSSLQYVPIETLEYLGGCSNHAIRAKIQGKDSQREFLIRLPGSQSELMIDRASEKYNTDIVADLELCPRILESYDKGELNGFKVEEFLQGKSLNFDNFKTFQDKALAALKKVHDCGKIFKTEYNIFDRIIMMCETLKANGIKFLAYNKREKQVSLDRIIEVIESLKKKAADLFGQPNLVPCHNDISPFNFMLVSDQEKKDEIQIIDWEYSGMNDRMVDLAYIASENGYTSRTEVEKLLTSYFNKTPEKEDIDKVLFYIPLIDLKVSVWALMQVHMRNESKEIEGLRKGWGPERFAKFIERTQSPDFQAVVAQLDTEFLLKPKE</sequence>
<dbReference type="InterPro" id="IPR011009">
    <property type="entry name" value="Kinase-like_dom_sf"/>
</dbReference>
<reference evidence="1 2" key="1">
    <citation type="submission" date="2018-07" db="EMBL/GenBank/DDBJ databases">
        <title>Genomic Encyclopedia of Type Strains, Phase IV (KMG-IV): sequencing the most valuable type-strain genomes for metagenomic binning, comparative biology and taxonomic classification.</title>
        <authorList>
            <person name="Goeker M."/>
        </authorList>
    </citation>
    <scope>NUCLEOTIDE SEQUENCE [LARGE SCALE GENOMIC DNA]</scope>
    <source>
        <strain evidence="1 2">DSM 16500</strain>
    </source>
</reference>
<dbReference type="GO" id="GO:0004305">
    <property type="term" value="F:ethanolamine kinase activity"/>
    <property type="evidence" value="ECO:0007669"/>
    <property type="project" value="TreeGrafter"/>
</dbReference>
<accession>A0A370GJ27</accession>
<dbReference type="Gene3D" id="3.30.200.20">
    <property type="entry name" value="Phosphorylase Kinase, domain 1"/>
    <property type="match status" value="1"/>
</dbReference>
<dbReference type="Pfam" id="PF01633">
    <property type="entry name" value="Choline_kinase"/>
    <property type="match status" value="1"/>
</dbReference>
<dbReference type="EMBL" id="QQAX01000011">
    <property type="protein sequence ID" value="RDI43370.1"/>
    <property type="molecule type" value="Genomic_DNA"/>
</dbReference>
<organism evidence="1 2">
    <name type="scientific">Aquicella lusitana</name>
    <dbReference type="NCBI Taxonomy" id="254246"/>
    <lineage>
        <taxon>Bacteria</taxon>
        <taxon>Pseudomonadati</taxon>
        <taxon>Pseudomonadota</taxon>
        <taxon>Gammaproteobacteria</taxon>
        <taxon>Legionellales</taxon>
        <taxon>Coxiellaceae</taxon>
        <taxon>Aquicella</taxon>
    </lineage>
</organism>
<dbReference type="OrthoDB" id="179763at2"/>
<dbReference type="PANTHER" id="PTHR22603">
    <property type="entry name" value="CHOLINE/ETHANOALAMINE KINASE"/>
    <property type="match status" value="1"/>
</dbReference>
<gene>
    <name evidence="1" type="ORF">C8D86_11126</name>
</gene>
<protein>
    <submittedName>
        <fullName evidence="1">Thiamine kinase-like enzyme</fullName>
    </submittedName>
</protein>